<reference evidence="1 2" key="1">
    <citation type="submission" date="2020-11" db="EMBL/GenBank/DDBJ databases">
        <authorList>
            <person name="Wallbank WR R."/>
            <person name="Pardo Diaz C."/>
            <person name="Kozak K."/>
            <person name="Martin S."/>
            <person name="Jiggins C."/>
            <person name="Moest M."/>
            <person name="Warren A I."/>
            <person name="Generalovic N T."/>
            <person name="Byers J.R.P. K."/>
            <person name="Montejo-Kovacevich G."/>
            <person name="Yen C E."/>
        </authorList>
    </citation>
    <scope>NUCLEOTIDE SEQUENCE [LARGE SCALE GENOMIC DNA]</scope>
</reference>
<evidence type="ECO:0000313" key="1">
    <source>
        <dbReference type="EMBL" id="CAD7079596.1"/>
    </source>
</evidence>
<proteinExistence type="predicted"/>
<accession>A0A7R8YNG7</accession>
<protein>
    <submittedName>
        <fullName evidence="1">Uncharacterized protein</fullName>
    </submittedName>
</protein>
<sequence length="101" mass="11888">MNVFRVRKGFIESKLSTEKILQSEDRKSFEIKLSGEYVDFKTFREYLAKYRIGRRESLRSKFSEDKFFNQGEDPRITLEGSAIEKEFFSEAMATNNVVNTP</sequence>
<dbReference type="InParanoid" id="A0A7R8YNG7"/>
<gene>
    <name evidence="1" type="ORF">HERILL_LOCUS2807</name>
</gene>
<dbReference type="Proteomes" id="UP000594454">
    <property type="component" value="Chromosome 1"/>
</dbReference>
<dbReference type="AlphaFoldDB" id="A0A7R8YNG7"/>
<name>A0A7R8YNG7_HERIL</name>
<keyword evidence="2" id="KW-1185">Reference proteome</keyword>
<evidence type="ECO:0000313" key="2">
    <source>
        <dbReference type="Proteomes" id="UP000594454"/>
    </source>
</evidence>
<dbReference type="EMBL" id="LR899009">
    <property type="protein sequence ID" value="CAD7079596.1"/>
    <property type="molecule type" value="Genomic_DNA"/>
</dbReference>
<organism evidence="1 2">
    <name type="scientific">Hermetia illucens</name>
    <name type="common">Black soldier fly</name>
    <dbReference type="NCBI Taxonomy" id="343691"/>
    <lineage>
        <taxon>Eukaryota</taxon>
        <taxon>Metazoa</taxon>
        <taxon>Ecdysozoa</taxon>
        <taxon>Arthropoda</taxon>
        <taxon>Hexapoda</taxon>
        <taxon>Insecta</taxon>
        <taxon>Pterygota</taxon>
        <taxon>Neoptera</taxon>
        <taxon>Endopterygota</taxon>
        <taxon>Diptera</taxon>
        <taxon>Brachycera</taxon>
        <taxon>Stratiomyomorpha</taxon>
        <taxon>Stratiomyidae</taxon>
        <taxon>Hermetiinae</taxon>
        <taxon>Hermetia</taxon>
    </lineage>
</organism>